<dbReference type="RefSeq" id="XP_056690292.1">
    <property type="nucleotide sequence ID" value="XM_056834314.1"/>
</dbReference>
<feature type="compositionally biased region" description="Basic residues" evidence="2">
    <location>
        <begin position="1"/>
        <end position="10"/>
    </location>
</feature>
<organism evidence="3 4">
    <name type="scientific">Spinacia oleracea</name>
    <name type="common">Spinach</name>
    <dbReference type="NCBI Taxonomy" id="3562"/>
    <lineage>
        <taxon>Eukaryota</taxon>
        <taxon>Viridiplantae</taxon>
        <taxon>Streptophyta</taxon>
        <taxon>Embryophyta</taxon>
        <taxon>Tracheophyta</taxon>
        <taxon>Spermatophyta</taxon>
        <taxon>Magnoliopsida</taxon>
        <taxon>eudicotyledons</taxon>
        <taxon>Gunneridae</taxon>
        <taxon>Pentapetalae</taxon>
        <taxon>Caryophyllales</taxon>
        <taxon>Chenopodiaceae</taxon>
        <taxon>Chenopodioideae</taxon>
        <taxon>Anserineae</taxon>
        <taxon>Spinacia</taxon>
    </lineage>
</organism>
<proteinExistence type="predicted"/>
<evidence type="ECO:0000256" key="1">
    <source>
        <dbReference type="SAM" id="Coils"/>
    </source>
</evidence>
<keyword evidence="1" id="KW-0175">Coiled coil</keyword>
<dbReference type="Proteomes" id="UP000813463">
    <property type="component" value="Chromosome 1"/>
</dbReference>
<evidence type="ECO:0000313" key="4">
    <source>
        <dbReference type="RefSeq" id="XP_056690292.1"/>
    </source>
</evidence>
<dbReference type="GeneID" id="130459130"/>
<evidence type="ECO:0000256" key="2">
    <source>
        <dbReference type="SAM" id="MobiDB-lite"/>
    </source>
</evidence>
<feature type="coiled-coil region" evidence="1">
    <location>
        <begin position="290"/>
        <end position="338"/>
    </location>
</feature>
<dbReference type="InterPro" id="IPR004252">
    <property type="entry name" value="Probable_transposase_24"/>
</dbReference>
<gene>
    <name evidence="4" type="primary">LOC130459130</name>
</gene>
<sequence length="347" mass="39322">MSAGRGRFRLRGTSSQRADEPNDEPNDETPELHMEEQENHDIPNDTLPTLDPDALWFDHYSVSSTITKVIQSFYDEPYTCWTNAKKHAKDYWWFSFQQSYTWDKKHASSVEVNFRKKAAISLKGMASRADKAKNNTIIPWLSAEVRSELKILRESDDFKKKSQQSILNRLEGEKKGIKHSQGSVSATEIAKRENGKILSAPDLYLKNHTKKDNTMTTEAAQNIWNNFQSKKAAPQASGSTKGDDEIFYEAVGGYSKKGTFFGLGNSAGNYFTRPRKSITNYISTPSSSIVSQLQGQLESTTSELTETSQKLSDALNKIEVLEKDEKRNKEMILELQKKFSEFSQSQA</sequence>
<feature type="compositionally biased region" description="Basic and acidic residues" evidence="2">
    <location>
        <begin position="30"/>
        <end position="43"/>
    </location>
</feature>
<protein>
    <recommendedName>
        <fullName evidence="5">No apical meristem-associated C-terminal domain-containing protein</fullName>
    </recommendedName>
</protein>
<evidence type="ECO:0000313" key="3">
    <source>
        <dbReference type="Proteomes" id="UP000813463"/>
    </source>
</evidence>
<reference evidence="3" key="1">
    <citation type="journal article" date="2021" name="Nat. Commun.">
        <title>Genomic analyses provide insights into spinach domestication and the genetic basis of agronomic traits.</title>
        <authorList>
            <person name="Cai X."/>
            <person name="Sun X."/>
            <person name="Xu C."/>
            <person name="Sun H."/>
            <person name="Wang X."/>
            <person name="Ge C."/>
            <person name="Zhang Z."/>
            <person name="Wang Q."/>
            <person name="Fei Z."/>
            <person name="Jiao C."/>
            <person name="Wang Q."/>
        </authorList>
    </citation>
    <scope>NUCLEOTIDE SEQUENCE [LARGE SCALE GENOMIC DNA]</scope>
    <source>
        <strain evidence="3">cv. Varoflay</strain>
    </source>
</reference>
<reference evidence="4" key="2">
    <citation type="submission" date="2025-08" db="UniProtKB">
        <authorList>
            <consortium name="RefSeq"/>
        </authorList>
    </citation>
    <scope>IDENTIFICATION</scope>
    <source>
        <tissue evidence="4">Leaf</tissue>
    </source>
</reference>
<keyword evidence="3" id="KW-1185">Reference proteome</keyword>
<dbReference type="Pfam" id="PF03004">
    <property type="entry name" value="Transposase_24"/>
    <property type="match status" value="1"/>
</dbReference>
<accession>A0ABM3R3U4</accession>
<feature type="region of interest" description="Disordered" evidence="2">
    <location>
        <begin position="1"/>
        <end position="45"/>
    </location>
</feature>
<evidence type="ECO:0008006" key="5">
    <source>
        <dbReference type="Google" id="ProtNLM"/>
    </source>
</evidence>
<name>A0ABM3R3U4_SPIOL</name>